<dbReference type="Proteomes" id="UP000041254">
    <property type="component" value="Unassembled WGS sequence"/>
</dbReference>
<protein>
    <submittedName>
        <fullName evidence="1">Uncharacterized protein</fullName>
    </submittedName>
</protein>
<accession>A0A0G4FPS6</accession>
<dbReference type="AlphaFoldDB" id="A0A0G4FPS6"/>
<dbReference type="VEuPathDB" id="CryptoDB:Vbra_743"/>
<evidence type="ECO:0000313" key="2">
    <source>
        <dbReference type="Proteomes" id="UP000041254"/>
    </source>
</evidence>
<dbReference type="EMBL" id="CDMY01000477">
    <property type="protein sequence ID" value="CEM16439.1"/>
    <property type="molecule type" value="Genomic_DNA"/>
</dbReference>
<keyword evidence="2" id="KW-1185">Reference proteome</keyword>
<reference evidence="1 2" key="1">
    <citation type="submission" date="2014-11" db="EMBL/GenBank/DDBJ databases">
        <authorList>
            <person name="Zhu J."/>
            <person name="Qi W."/>
            <person name="Song R."/>
        </authorList>
    </citation>
    <scope>NUCLEOTIDE SEQUENCE [LARGE SCALE GENOMIC DNA]</scope>
</reference>
<sequence length="79" mass="9142">MHPQSDRSADPRRLTISEERQTVQLGRLMGCNEITCRAMNIVWNRDDPQGNVCLMAEEEMPGARYRYQLIVQIQPSPCH</sequence>
<organism evidence="1 2">
    <name type="scientific">Vitrella brassicaformis (strain CCMP3155)</name>
    <dbReference type="NCBI Taxonomy" id="1169540"/>
    <lineage>
        <taxon>Eukaryota</taxon>
        <taxon>Sar</taxon>
        <taxon>Alveolata</taxon>
        <taxon>Colpodellida</taxon>
        <taxon>Vitrellaceae</taxon>
        <taxon>Vitrella</taxon>
    </lineage>
</organism>
<proteinExistence type="predicted"/>
<name>A0A0G4FPS6_VITBC</name>
<dbReference type="InParanoid" id="A0A0G4FPS6"/>
<gene>
    <name evidence="1" type="ORF">Vbra_743</name>
</gene>
<evidence type="ECO:0000313" key="1">
    <source>
        <dbReference type="EMBL" id="CEM16439.1"/>
    </source>
</evidence>